<name>A0A369PQ50_9SPHI</name>
<reference evidence="1 2" key="1">
    <citation type="submission" date="2018-07" db="EMBL/GenBank/DDBJ databases">
        <title>Pedobacter sp. nov., isolated from soil.</title>
        <authorList>
            <person name="Zhou L.Y."/>
            <person name="Du Z.J."/>
        </authorList>
    </citation>
    <scope>NUCLEOTIDE SEQUENCE [LARGE SCALE GENOMIC DNA]</scope>
    <source>
        <strain evidence="1 2">JDX94</strain>
    </source>
</reference>
<dbReference type="Proteomes" id="UP000253961">
    <property type="component" value="Unassembled WGS sequence"/>
</dbReference>
<organism evidence="1 2">
    <name type="scientific">Pedobacter chinensis</name>
    <dbReference type="NCBI Taxonomy" id="2282421"/>
    <lineage>
        <taxon>Bacteria</taxon>
        <taxon>Pseudomonadati</taxon>
        <taxon>Bacteroidota</taxon>
        <taxon>Sphingobacteriia</taxon>
        <taxon>Sphingobacteriales</taxon>
        <taxon>Sphingobacteriaceae</taxon>
        <taxon>Pedobacter</taxon>
    </lineage>
</organism>
<keyword evidence="1" id="KW-0762">Sugar transport</keyword>
<keyword evidence="1" id="KW-0813">Transport</keyword>
<proteinExistence type="predicted"/>
<comment type="caution">
    <text evidence="1">The sequence shown here is derived from an EMBL/GenBank/DDBJ whole genome shotgun (WGS) entry which is preliminary data.</text>
</comment>
<protein>
    <submittedName>
        <fullName evidence="1">PTS sugar transporter subunit IIBC</fullName>
    </submittedName>
</protein>
<gene>
    <name evidence="1" type="ORF">DU508_20930</name>
</gene>
<accession>A0A369PQ50</accession>
<evidence type="ECO:0000313" key="2">
    <source>
        <dbReference type="Proteomes" id="UP000253961"/>
    </source>
</evidence>
<dbReference type="EMBL" id="QPKV01000012">
    <property type="protein sequence ID" value="RDC54684.1"/>
    <property type="molecule type" value="Genomic_DNA"/>
</dbReference>
<dbReference type="AlphaFoldDB" id="A0A369PQ50"/>
<evidence type="ECO:0000313" key="1">
    <source>
        <dbReference type="EMBL" id="RDC54684.1"/>
    </source>
</evidence>
<keyword evidence="2" id="KW-1185">Reference proteome</keyword>
<sequence length="67" mass="7642">MDFIDRKVSGSKAIALLAKNGLEVDDEEAMVIMSFLYLVAKIHNRKIVREDVEIRKEKSNKSNSYLA</sequence>